<dbReference type="Gene3D" id="3.10.10.10">
    <property type="entry name" value="HIV Type 1 Reverse Transcriptase, subunit A, domain 1"/>
    <property type="match status" value="1"/>
</dbReference>
<dbReference type="InterPro" id="IPR043128">
    <property type="entry name" value="Rev_trsase/Diguanyl_cyclase"/>
</dbReference>
<evidence type="ECO:0000259" key="2">
    <source>
        <dbReference type="PROSITE" id="PS50878"/>
    </source>
</evidence>
<proteinExistence type="predicted"/>
<organism evidence="4 5">
    <name type="scientific">Rotaria sordida</name>
    <dbReference type="NCBI Taxonomy" id="392033"/>
    <lineage>
        <taxon>Eukaryota</taxon>
        <taxon>Metazoa</taxon>
        <taxon>Spiralia</taxon>
        <taxon>Gnathifera</taxon>
        <taxon>Rotifera</taxon>
        <taxon>Eurotatoria</taxon>
        <taxon>Bdelloidea</taxon>
        <taxon>Philodinida</taxon>
        <taxon>Philodinidae</taxon>
        <taxon>Rotaria</taxon>
    </lineage>
</organism>
<sequence>MEWFSVYSNPSMKPVTPQTIMVIEDNDIKIYFDWTFIWSSNPIEQSIALIVGLYCLMSLTYQTYRTAVRFLYVYFMNDNQQQSNIIRKNCEIYNIQLHDNTSSSYIVSLEKTEINDVYSTNKHENKEEQNMSNEVQMRISIEHTQFELILFEQQPTRRQCTPTKQEKMYKIIQELLHFGLIRPSDSPYAAPAMLVAKHDGTWRMVVDYKKLNNITIKDNYPLPNIEQVIQLLSGGYNFFSKLDMKSGFCQILIKEEDKFKTAFITPNGLFEWNVLAQGLKNSPPSFQRVMTDILSTCRQFSLVYIDDIAVYSHLFEEHLNHLTKVLPALFKHNFQLNPVKCSIFHQQIDYLSHTISEHGVKPTNEQVQAMIKLRQPTKLPEANKFLGALPHKFEWGASQSQAFSQLKQLLITSPLFLDFPDDNYPIILTTDESEIGIGGRHNCLADYLSRHPIQNNEEIFDEDYSISMLFQGKPPETVHAPVNHPPVIGAIVTRSKMKQIQQQQNENDKITPPTVNDIPSSSSKDKIKHSNKSSSHLITSNNFDITQIKLEQSKDSNIQKKIKEVMQDPTKHSYVVTDGLLYKLVLMNVASNNNKKWSFWHSANIFKKLKNKFWWPNMKQSIIQHIQSCLSCQQHNISHTKKPGQFNPIPTPEGPFQLIGIDYCDPFKPTSRGNQYVLCITDYFTKWMTAIALPDCSAQTTAQTLFNNYICQYGVPLAILSDQDLENNNWDEFLSPVLFAYNTGIYATTNYSPFQLQFDREPHLPTDEPSSSFTFNKPNDYYVQLKKNLLIIQQHARDNIIRRQR</sequence>
<dbReference type="InterPro" id="IPR001584">
    <property type="entry name" value="Integrase_cat-core"/>
</dbReference>
<dbReference type="GO" id="GO:0015074">
    <property type="term" value="P:DNA integration"/>
    <property type="evidence" value="ECO:0007669"/>
    <property type="project" value="InterPro"/>
</dbReference>
<gene>
    <name evidence="4" type="ORF">JBS370_LOCUS26021</name>
</gene>
<dbReference type="Gene3D" id="1.10.340.70">
    <property type="match status" value="1"/>
</dbReference>
<dbReference type="SUPFAM" id="SSF53098">
    <property type="entry name" value="Ribonuclease H-like"/>
    <property type="match status" value="1"/>
</dbReference>
<dbReference type="PROSITE" id="PS50878">
    <property type="entry name" value="RT_POL"/>
    <property type="match status" value="1"/>
</dbReference>
<dbReference type="InterPro" id="IPR043502">
    <property type="entry name" value="DNA/RNA_pol_sf"/>
</dbReference>
<dbReference type="Gene3D" id="3.30.420.10">
    <property type="entry name" value="Ribonuclease H-like superfamily/Ribonuclease H"/>
    <property type="match status" value="2"/>
</dbReference>
<accession>A0A819NG58</accession>
<dbReference type="InterPro" id="IPR012337">
    <property type="entry name" value="RNaseH-like_sf"/>
</dbReference>
<evidence type="ECO:0000256" key="1">
    <source>
        <dbReference type="SAM" id="MobiDB-lite"/>
    </source>
</evidence>
<evidence type="ECO:0000313" key="5">
    <source>
        <dbReference type="Proteomes" id="UP000663836"/>
    </source>
</evidence>
<dbReference type="PROSITE" id="PS50994">
    <property type="entry name" value="INTEGRASE"/>
    <property type="match status" value="1"/>
</dbReference>
<protein>
    <submittedName>
        <fullName evidence="4">Uncharacterized protein</fullName>
    </submittedName>
</protein>
<dbReference type="Gene3D" id="3.30.70.270">
    <property type="match status" value="1"/>
</dbReference>
<evidence type="ECO:0000259" key="3">
    <source>
        <dbReference type="PROSITE" id="PS50994"/>
    </source>
</evidence>
<dbReference type="InterPro" id="IPR036397">
    <property type="entry name" value="RNaseH_sf"/>
</dbReference>
<dbReference type="InterPro" id="IPR041588">
    <property type="entry name" value="Integrase_H2C2"/>
</dbReference>
<feature type="domain" description="Reverse transcriptase" evidence="2">
    <location>
        <begin position="176"/>
        <end position="355"/>
    </location>
</feature>
<dbReference type="Pfam" id="PF00078">
    <property type="entry name" value="RVT_1"/>
    <property type="match status" value="1"/>
</dbReference>
<dbReference type="SUPFAM" id="SSF56672">
    <property type="entry name" value="DNA/RNA polymerases"/>
    <property type="match status" value="1"/>
</dbReference>
<dbReference type="Pfam" id="PF17921">
    <property type="entry name" value="Integrase_H2C2"/>
    <property type="match status" value="1"/>
</dbReference>
<name>A0A819NG58_9BILA</name>
<dbReference type="AlphaFoldDB" id="A0A819NG58"/>
<feature type="domain" description="Integrase catalytic" evidence="3">
    <location>
        <begin position="651"/>
        <end position="753"/>
    </location>
</feature>
<comment type="caution">
    <text evidence="4">The sequence shown here is derived from an EMBL/GenBank/DDBJ whole genome shotgun (WGS) entry which is preliminary data.</text>
</comment>
<dbReference type="PANTHER" id="PTHR37984">
    <property type="entry name" value="PROTEIN CBG26694"/>
    <property type="match status" value="1"/>
</dbReference>
<feature type="region of interest" description="Disordered" evidence="1">
    <location>
        <begin position="495"/>
        <end position="535"/>
    </location>
</feature>
<evidence type="ECO:0000313" key="4">
    <source>
        <dbReference type="EMBL" id="CAF3996418.1"/>
    </source>
</evidence>
<dbReference type="PANTHER" id="PTHR37984:SF5">
    <property type="entry name" value="PROTEIN NYNRIN-LIKE"/>
    <property type="match status" value="1"/>
</dbReference>
<dbReference type="EMBL" id="CAJOBD010004483">
    <property type="protein sequence ID" value="CAF3996418.1"/>
    <property type="molecule type" value="Genomic_DNA"/>
</dbReference>
<dbReference type="InterPro" id="IPR050951">
    <property type="entry name" value="Retrovirus_Pol_polyprotein"/>
</dbReference>
<dbReference type="CDD" id="cd01647">
    <property type="entry name" value="RT_LTR"/>
    <property type="match status" value="1"/>
</dbReference>
<dbReference type="InterPro" id="IPR000477">
    <property type="entry name" value="RT_dom"/>
</dbReference>
<dbReference type="GO" id="GO:0003676">
    <property type="term" value="F:nucleic acid binding"/>
    <property type="evidence" value="ECO:0007669"/>
    <property type="project" value="InterPro"/>
</dbReference>
<dbReference type="Proteomes" id="UP000663836">
    <property type="component" value="Unassembled WGS sequence"/>
</dbReference>
<reference evidence="4" key="1">
    <citation type="submission" date="2021-02" db="EMBL/GenBank/DDBJ databases">
        <authorList>
            <person name="Nowell W R."/>
        </authorList>
    </citation>
    <scope>NUCLEOTIDE SEQUENCE</scope>
</reference>